<reference evidence="1" key="1">
    <citation type="submission" date="2022-03" db="EMBL/GenBank/DDBJ databases">
        <title>Draft genome sequence of Aduncisulcus paluster, a free-living microaerophilic Fornicata.</title>
        <authorList>
            <person name="Yuyama I."/>
            <person name="Kume K."/>
            <person name="Tamura T."/>
            <person name="Inagaki Y."/>
            <person name="Hashimoto T."/>
        </authorList>
    </citation>
    <scope>NUCLEOTIDE SEQUENCE</scope>
    <source>
        <strain evidence="1">NY0171</strain>
    </source>
</reference>
<protein>
    <submittedName>
        <fullName evidence="1">HD domain-containing protein</fullName>
    </submittedName>
</protein>
<accession>A0ABQ5K2P8</accession>
<sequence>ADYNTKLIILADKLSNIRSIYRNLETMGDALWDKFNAGYEDQKWYSIEMCKALKELSGLAMHEEYCRYVKLVFDDNTSS</sequence>
<comment type="caution">
    <text evidence="1">The sequence shown here is derived from an EMBL/GenBank/DDBJ whole genome shotgun (WGS) entry which is preliminary data.</text>
</comment>
<evidence type="ECO:0000313" key="2">
    <source>
        <dbReference type="Proteomes" id="UP001057375"/>
    </source>
</evidence>
<evidence type="ECO:0000313" key="1">
    <source>
        <dbReference type="EMBL" id="GKT26515.1"/>
    </source>
</evidence>
<proteinExistence type="predicted"/>
<feature type="non-terminal residue" evidence="1">
    <location>
        <position position="1"/>
    </location>
</feature>
<name>A0ABQ5K2P8_9EUKA</name>
<dbReference type="Proteomes" id="UP001057375">
    <property type="component" value="Unassembled WGS sequence"/>
</dbReference>
<organism evidence="1 2">
    <name type="scientific">Aduncisulcus paluster</name>
    <dbReference type="NCBI Taxonomy" id="2918883"/>
    <lineage>
        <taxon>Eukaryota</taxon>
        <taxon>Metamonada</taxon>
        <taxon>Carpediemonas-like organisms</taxon>
        <taxon>Aduncisulcus</taxon>
    </lineage>
</organism>
<gene>
    <name evidence="1" type="ORF">ADUPG1_004703</name>
</gene>
<dbReference type="EMBL" id="BQXS01007233">
    <property type="protein sequence ID" value="GKT26515.1"/>
    <property type="molecule type" value="Genomic_DNA"/>
</dbReference>
<keyword evidence="2" id="KW-1185">Reference proteome</keyword>